<evidence type="ECO:0000256" key="1">
    <source>
        <dbReference type="ARBA" id="ARBA00004123"/>
    </source>
</evidence>
<dbReference type="InterPro" id="IPR034217">
    <property type="entry name" value="SART3_RRM1"/>
</dbReference>
<dbReference type="PANTHER" id="PTHR17204:SF25">
    <property type="entry name" value="RRM DOMAIN-CONTAINING PROTEIN"/>
    <property type="match status" value="1"/>
</dbReference>
<dbReference type="PROSITE" id="PS50102">
    <property type="entry name" value="RRM"/>
    <property type="match status" value="2"/>
</dbReference>
<reference evidence="10" key="2">
    <citation type="journal article" date="2021" name="World Allergy Organ. J.">
        <title>Chromosome-level assembly of Dermatophagoides farinae genome and transcriptome reveals two novel allergens Der f 37 and Der f 39.</title>
        <authorList>
            <person name="Chen J."/>
            <person name="Cai Z."/>
            <person name="Fan D."/>
            <person name="Hu J."/>
            <person name="Hou Y."/>
            <person name="He Y."/>
            <person name="Zhang Z."/>
            <person name="Zhao Z."/>
            <person name="Gao P."/>
            <person name="Hu W."/>
            <person name="Sun J."/>
            <person name="Li J."/>
            <person name="Ji K."/>
        </authorList>
    </citation>
    <scope>NUCLEOTIDE SEQUENCE</scope>
    <source>
        <strain evidence="10">JKM2019</strain>
    </source>
</reference>
<dbReference type="SMART" id="SM00386">
    <property type="entry name" value="HAT"/>
    <property type="match status" value="9"/>
</dbReference>
<name>A0A9D4P8J0_DERFA</name>
<feature type="domain" description="RRM" evidence="9">
    <location>
        <begin position="623"/>
        <end position="702"/>
    </location>
</feature>
<dbReference type="Pfam" id="PF00076">
    <property type="entry name" value="RRM_1"/>
    <property type="match status" value="2"/>
</dbReference>
<feature type="domain" description="RRM" evidence="9">
    <location>
        <begin position="534"/>
        <end position="610"/>
    </location>
</feature>
<dbReference type="CDD" id="cd12391">
    <property type="entry name" value="RRM1_SART3"/>
    <property type="match status" value="1"/>
</dbReference>
<keyword evidence="5" id="KW-0508">mRNA splicing</keyword>
<feature type="region of interest" description="Disordered" evidence="8">
    <location>
        <begin position="705"/>
        <end position="735"/>
    </location>
</feature>
<dbReference type="InterPro" id="IPR000504">
    <property type="entry name" value="RRM_dom"/>
</dbReference>
<dbReference type="Proteomes" id="UP000828236">
    <property type="component" value="Unassembled WGS sequence"/>
</dbReference>
<dbReference type="Gene3D" id="3.30.70.330">
    <property type="match status" value="2"/>
</dbReference>
<keyword evidence="6" id="KW-0539">Nucleus</keyword>
<keyword evidence="2" id="KW-0507">mRNA processing</keyword>
<evidence type="ECO:0000256" key="6">
    <source>
        <dbReference type="ARBA" id="ARBA00023242"/>
    </source>
</evidence>
<organism evidence="10">
    <name type="scientific">Dermatophagoides farinae</name>
    <name type="common">American house dust mite</name>
    <dbReference type="NCBI Taxonomy" id="6954"/>
    <lineage>
        <taxon>Eukaryota</taxon>
        <taxon>Metazoa</taxon>
        <taxon>Ecdysozoa</taxon>
        <taxon>Arthropoda</taxon>
        <taxon>Chelicerata</taxon>
        <taxon>Arachnida</taxon>
        <taxon>Acari</taxon>
        <taxon>Acariformes</taxon>
        <taxon>Sarcoptiformes</taxon>
        <taxon>Astigmata</taxon>
        <taxon>Psoroptidia</taxon>
        <taxon>Analgoidea</taxon>
        <taxon>Pyroglyphidae</taxon>
        <taxon>Dermatophagoidinae</taxon>
        <taxon>Dermatophagoides</taxon>
    </lineage>
</organism>
<keyword evidence="4 7" id="KW-0694">RNA-binding</keyword>
<evidence type="ECO:0000256" key="8">
    <source>
        <dbReference type="SAM" id="MobiDB-lite"/>
    </source>
</evidence>
<dbReference type="GO" id="GO:0005634">
    <property type="term" value="C:nucleus"/>
    <property type="evidence" value="ECO:0007669"/>
    <property type="project" value="UniProtKB-SubCell"/>
</dbReference>
<dbReference type="PANTHER" id="PTHR17204">
    <property type="entry name" value="PRE-MRNA PROCESSING PROTEIN PRP39-RELATED"/>
    <property type="match status" value="1"/>
</dbReference>
<dbReference type="SUPFAM" id="SSF54928">
    <property type="entry name" value="RNA-binding domain, RBD"/>
    <property type="match status" value="2"/>
</dbReference>
<dbReference type="Pfam" id="PF23241">
    <property type="entry name" value="HAT_PRP39_C"/>
    <property type="match status" value="1"/>
</dbReference>
<evidence type="ECO:0000256" key="5">
    <source>
        <dbReference type="ARBA" id="ARBA00023187"/>
    </source>
</evidence>
<dbReference type="Pfam" id="PF23240">
    <property type="entry name" value="HAT_PRP39_N"/>
    <property type="match status" value="1"/>
</dbReference>
<evidence type="ECO:0000313" key="10">
    <source>
        <dbReference type="EMBL" id="KAH7646169.1"/>
    </source>
</evidence>
<evidence type="ECO:0000259" key="9">
    <source>
        <dbReference type="PROSITE" id="PS50102"/>
    </source>
</evidence>
<evidence type="ECO:0000256" key="7">
    <source>
        <dbReference type="PROSITE-ProRule" id="PRU00176"/>
    </source>
</evidence>
<dbReference type="InterPro" id="IPR035979">
    <property type="entry name" value="RBD_domain_sf"/>
</dbReference>
<accession>A0A9D4P8J0</accession>
<dbReference type="AlphaFoldDB" id="A0A9D4P8J0"/>
<dbReference type="Gene3D" id="1.25.40.10">
    <property type="entry name" value="Tetratricopeptide repeat domain"/>
    <property type="match status" value="2"/>
</dbReference>
<comment type="caution">
    <text evidence="10">The sequence shown here is derived from an EMBL/GenBank/DDBJ whole genome shotgun (WGS) entry which is preliminary data.</text>
</comment>
<gene>
    <name evidence="10" type="ORF">HUG17_1707</name>
</gene>
<dbReference type="GO" id="GO:0008380">
    <property type="term" value="P:RNA splicing"/>
    <property type="evidence" value="ECO:0007669"/>
    <property type="project" value="UniProtKB-KW"/>
</dbReference>
<keyword evidence="3" id="KW-0677">Repeat</keyword>
<dbReference type="SUPFAM" id="SSF48452">
    <property type="entry name" value="TPR-like"/>
    <property type="match status" value="1"/>
</dbReference>
<dbReference type="InterPro" id="IPR003107">
    <property type="entry name" value="HAT"/>
</dbReference>
<feature type="region of interest" description="Disordered" evidence="8">
    <location>
        <begin position="747"/>
        <end position="793"/>
    </location>
</feature>
<sequence>MNKVYPLSPKLWKEWIQDEISISNTPEQCKNIIDLYNRAVSEYLDFDLWIDYANYAIKQKNLLGIVAIHDILDKALAQIGLHVTRGSSIWTLYRNFEMSLLEDFGELDEQKRQELFKKQMHRLYELYCRQISLPLEGMEEVHLEFLEWLQEVEKTFKLNLKQNDFSKIETIYNKAFEKYKLLEEYENRLQNSEPPHYEQYVKYLEFEKSNDDLARTQCLFERAITDNCLQIDLWLDYLTYCDSKFVVEEIILPIYERAIRNCYWGGTIWIRYLEAAERVGLQKSPKDLQSRLTLILERALKNVSFDYYLSLWMAYLSFVRRLTNKIGWNNNEAVENLRNSFRSAIDQLEPYKDGDYCYEIYNLYANIEAHFCKNLTNSRTIWNEFLDKSTSLKYQANTWLDYGQFELLYGDIEHVRQVLLKGLNICKDLPEKIGELLLKVERTYGNDINVIHQLKVKYEKIMKKINEKRLRQQNESQKHVEYGNKTKATTSKRKADNMVKDEHSVYKKKKINQQKDEPIRHGVTVKTDESKRDETIFVSNLDFNVDEKELREIFSQFGEVRDVRLVLNFKGLSKGYAYIEFVNINSVHKALKHDRMLIRQRPAFITEMDKRKSFQYGRNKEDNKLFVKNIPLEITEEELLDKVFSEYRDSIVTARLVTRRDGRSRGIAYIEMKDSKTASKVVQEKDEFELCDRKLTVAISDPTKSFTVDSKDQNQKTTIKSITGEEFRKPGPTSMVPYSVLRVKTKPSKVKLQIGNEQQQPPPPSSSSSSQEQETVGKSGLNNNQFRSMFLKK</sequence>
<evidence type="ECO:0000256" key="2">
    <source>
        <dbReference type="ARBA" id="ARBA00022664"/>
    </source>
</evidence>
<protein>
    <submittedName>
        <fullName evidence="10">Squamous cell carcinoma antigen recognized by t-cells 3-like</fullName>
    </submittedName>
</protein>
<evidence type="ECO:0000256" key="4">
    <source>
        <dbReference type="ARBA" id="ARBA00022884"/>
    </source>
</evidence>
<proteinExistence type="predicted"/>
<reference evidence="10" key="1">
    <citation type="submission" date="2020-06" db="EMBL/GenBank/DDBJ databases">
        <authorList>
            <person name="Ji K."/>
            <person name="Li J."/>
        </authorList>
    </citation>
    <scope>NUCLEOTIDE SEQUENCE</scope>
    <source>
        <strain evidence="10">JKM2019</strain>
        <tissue evidence="10">Whole body</tissue>
    </source>
</reference>
<dbReference type="SMART" id="SM00360">
    <property type="entry name" value="RRM"/>
    <property type="match status" value="2"/>
</dbReference>
<dbReference type="InterPro" id="IPR059164">
    <property type="entry name" value="HAT_PRP39_C"/>
</dbReference>
<comment type="subcellular location">
    <subcellularLocation>
        <location evidence="1">Nucleus</location>
    </subcellularLocation>
</comment>
<dbReference type="InterPro" id="IPR011990">
    <property type="entry name" value="TPR-like_helical_dom_sf"/>
</dbReference>
<dbReference type="GO" id="GO:0003723">
    <property type="term" value="F:RNA binding"/>
    <property type="evidence" value="ECO:0007669"/>
    <property type="project" value="UniProtKB-UniRule"/>
</dbReference>
<dbReference type="EMBL" id="SDOV01000001">
    <property type="protein sequence ID" value="KAH7646169.1"/>
    <property type="molecule type" value="Genomic_DNA"/>
</dbReference>
<dbReference type="GO" id="GO:0006397">
    <property type="term" value="P:mRNA processing"/>
    <property type="evidence" value="ECO:0007669"/>
    <property type="project" value="UniProtKB-KW"/>
</dbReference>
<evidence type="ECO:0000256" key="3">
    <source>
        <dbReference type="ARBA" id="ARBA00022737"/>
    </source>
</evidence>
<dbReference type="InterPro" id="IPR012677">
    <property type="entry name" value="Nucleotide-bd_a/b_plait_sf"/>
</dbReference>